<gene>
    <name evidence="1" type="ORF">SDC9_189278</name>
</gene>
<protein>
    <submittedName>
        <fullName evidence="1">Uncharacterized protein</fullName>
    </submittedName>
</protein>
<comment type="caution">
    <text evidence="1">The sequence shown here is derived from an EMBL/GenBank/DDBJ whole genome shotgun (WGS) entry which is preliminary data.</text>
</comment>
<evidence type="ECO:0000313" key="1">
    <source>
        <dbReference type="EMBL" id="MPN41723.1"/>
    </source>
</evidence>
<name>A0A645I2K2_9ZZZZ</name>
<sequence length="91" mass="10115">MENSIAAKGPRRIYIRIKGPDGILMTNSQQQIFTSAGEQMIYSAVREVDYQGSELEVCIFFASNVSFAKGVYNVDVYTEESLLGSADLLLR</sequence>
<proteinExistence type="predicted"/>
<reference evidence="1" key="1">
    <citation type="submission" date="2019-08" db="EMBL/GenBank/DDBJ databases">
        <authorList>
            <person name="Kucharzyk K."/>
            <person name="Murdoch R.W."/>
            <person name="Higgins S."/>
            <person name="Loffler F."/>
        </authorList>
    </citation>
    <scope>NUCLEOTIDE SEQUENCE</scope>
</reference>
<dbReference type="EMBL" id="VSSQ01098964">
    <property type="protein sequence ID" value="MPN41723.1"/>
    <property type="molecule type" value="Genomic_DNA"/>
</dbReference>
<accession>A0A645I2K2</accession>
<organism evidence="1">
    <name type="scientific">bioreactor metagenome</name>
    <dbReference type="NCBI Taxonomy" id="1076179"/>
    <lineage>
        <taxon>unclassified sequences</taxon>
        <taxon>metagenomes</taxon>
        <taxon>ecological metagenomes</taxon>
    </lineage>
</organism>
<dbReference type="AlphaFoldDB" id="A0A645I2K2"/>